<proteinExistence type="predicted"/>
<name>A0A2T1C0B9_9CYAN</name>
<evidence type="ECO:0000256" key="1">
    <source>
        <dbReference type="SAM" id="SignalP"/>
    </source>
</evidence>
<keyword evidence="1" id="KW-0732">Signal</keyword>
<evidence type="ECO:0000313" key="2">
    <source>
        <dbReference type="EMBL" id="PSB01725.1"/>
    </source>
</evidence>
<dbReference type="Gene3D" id="3.10.450.730">
    <property type="entry name" value="BLIP domain"/>
    <property type="match status" value="1"/>
</dbReference>
<comment type="caution">
    <text evidence="2">The sequence shown here is derived from an EMBL/GenBank/DDBJ whole genome shotgun (WGS) entry which is preliminary data.</text>
</comment>
<organism evidence="2 3">
    <name type="scientific">Merismopedia glauca CCAP 1448/3</name>
    <dbReference type="NCBI Taxonomy" id="1296344"/>
    <lineage>
        <taxon>Bacteria</taxon>
        <taxon>Bacillati</taxon>
        <taxon>Cyanobacteriota</taxon>
        <taxon>Cyanophyceae</taxon>
        <taxon>Synechococcales</taxon>
        <taxon>Merismopediaceae</taxon>
        <taxon>Merismopedia</taxon>
    </lineage>
</organism>
<keyword evidence="3" id="KW-1185">Reference proteome</keyword>
<sequence length="151" mass="17499">MKYLFFSSLLLCALVVSAASNKVSLMKHQHTWWANSVCNICLPTNSNNSNFKQRILPPELRNTLYNSISIGMSYDEVRAIIGWDGILIYENEIDSPEGQIHEKIYQWNNEDIYLDDDSLPTTDEKNSYWSVTLQFQNNILIGKSSFNLQRR</sequence>
<reference evidence="2 3" key="1">
    <citation type="submission" date="2018-02" db="EMBL/GenBank/DDBJ databases">
        <authorList>
            <person name="Cohen D.B."/>
            <person name="Kent A.D."/>
        </authorList>
    </citation>
    <scope>NUCLEOTIDE SEQUENCE [LARGE SCALE GENOMIC DNA]</scope>
    <source>
        <strain evidence="2 3">CCAP 1448/3</strain>
    </source>
</reference>
<feature type="signal peptide" evidence="1">
    <location>
        <begin position="1"/>
        <end position="18"/>
    </location>
</feature>
<dbReference type="Proteomes" id="UP000238762">
    <property type="component" value="Unassembled WGS sequence"/>
</dbReference>
<dbReference type="RefSeq" id="WP_106289796.1">
    <property type="nucleotide sequence ID" value="NZ_CAWNTC010000119.1"/>
</dbReference>
<protein>
    <submittedName>
        <fullName evidence="2">Uncharacterized protein</fullName>
    </submittedName>
</protein>
<dbReference type="OrthoDB" id="570195at2"/>
<evidence type="ECO:0000313" key="3">
    <source>
        <dbReference type="Proteomes" id="UP000238762"/>
    </source>
</evidence>
<feature type="chain" id="PRO_5015585293" evidence="1">
    <location>
        <begin position="19"/>
        <end position="151"/>
    </location>
</feature>
<dbReference type="AlphaFoldDB" id="A0A2T1C0B9"/>
<accession>A0A2T1C0B9</accession>
<dbReference type="EMBL" id="PVWJ01000091">
    <property type="protein sequence ID" value="PSB01725.1"/>
    <property type="molecule type" value="Genomic_DNA"/>
</dbReference>
<reference evidence="2 3" key="2">
    <citation type="submission" date="2018-03" db="EMBL/GenBank/DDBJ databases">
        <title>The ancient ancestry and fast evolution of plastids.</title>
        <authorList>
            <person name="Moore K.R."/>
            <person name="Magnabosco C."/>
            <person name="Momper L."/>
            <person name="Gold D.A."/>
            <person name="Bosak T."/>
            <person name="Fournier G.P."/>
        </authorList>
    </citation>
    <scope>NUCLEOTIDE SEQUENCE [LARGE SCALE GENOMIC DNA]</scope>
    <source>
        <strain evidence="2 3">CCAP 1448/3</strain>
    </source>
</reference>
<gene>
    <name evidence="2" type="ORF">C7B64_16720</name>
</gene>